<feature type="compositionally biased region" description="Basic and acidic residues" evidence="1">
    <location>
        <begin position="156"/>
        <end position="168"/>
    </location>
</feature>
<sequence>MKRFASIFGVWGTLRLVDLRDNLDCNGVGVLEDGEHLTYFSAPHDPFWGTDRTQIRKGNRRLLKKESNLEWRKDCNKISYPPVSETARVVEIEESQSNPQMLISCQGEGVHLALSPLPHFDEESAHLLPTSILLSSTERFGFPNVCGSENNVMDSHVSDSTRRDEIPHPHGSSSIVDTDVRSKPTSRVASPLTPTYNSENKSSKPNRQGVLPLPQTPVCEWDSCSTSASTDNTKLTDLTYPPGSSFNMIFDQLTQKFQTESRVQVQYGSPLGCGAQKPTEQYLDDTWNLTNHQNFTEPTAHLVADDCDDTEWDAFMMNMAGKLQHVQEKLDKVMSSAEPDVLVTAQTAMATLQEGLQQLLAWET</sequence>
<evidence type="ECO:0000313" key="3">
    <source>
        <dbReference type="Proteomes" id="UP001633002"/>
    </source>
</evidence>
<organism evidence="2 3">
    <name type="scientific">Riccia sorocarpa</name>
    <dbReference type="NCBI Taxonomy" id="122646"/>
    <lineage>
        <taxon>Eukaryota</taxon>
        <taxon>Viridiplantae</taxon>
        <taxon>Streptophyta</taxon>
        <taxon>Embryophyta</taxon>
        <taxon>Marchantiophyta</taxon>
        <taxon>Marchantiopsida</taxon>
        <taxon>Marchantiidae</taxon>
        <taxon>Marchantiales</taxon>
        <taxon>Ricciaceae</taxon>
        <taxon>Riccia</taxon>
    </lineage>
</organism>
<accession>A0ABD3GJ03</accession>
<feature type="region of interest" description="Disordered" evidence="1">
    <location>
        <begin position="147"/>
        <end position="214"/>
    </location>
</feature>
<feature type="compositionally biased region" description="Polar residues" evidence="1">
    <location>
        <begin position="183"/>
        <end position="206"/>
    </location>
</feature>
<dbReference type="EMBL" id="JBJQOH010000007">
    <property type="protein sequence ID" value="KAL3677995.1"/>
    <property type="molecule type" value="Genomic_DNA"/>
</dbReference>
<evidence type="ECO:0000313" key="2">
    <source>
        <dbReference type="EMBL" id="KAL3677995.1"/>
    </source>
</evidence>
<evidence type="ECO:0000256" key="1">
    <source>
        <dbReference type="SAM" id="MobiDB-lite"/>
    </source>
</evidence>
<name>A0ABD3GJ03_9MARC</name>
<comment type="caution">
    <text evidence="2">The sequence shown here is derived from an EMBL/GenBank/DDBJ whole genome shotgun (WGS) entry which is preliminary data.</text>
</comment>
<dbReference type="Proteomes" id="UP001633002">
    <property type="component" value="Unassembled WGS sequence"/>
</dbReference>
<gene>
    <name evidence="2" type="ORF">R1sor_020951</name>
</gene>
<protein>
    <submittedName>
        <fullName evidence="2">Uncharacterized protein</fullName>
    </submittedName>
</protein>
<reference evidence="2 3" key="1">
    <citation type="submission" date="2024-09" db="EMBL/GenBank/DDBJ databases">
        <title>Chromosome-scale assembly of Riccia sorocarpa.</title>
        <authorList>
            <person name="Paukszto L."/>
        </authorList>
    </citation>
    <scope>NUCLEOTIDE SEQUENCE [LARGE SCALE GENOMIC DNA]</scope>
    <source>
        <strain evidence="2">LP-2024</strain>
        <tissue evidence="2">Aerial parts of the thallus</tissue>
    </source>
</reference>
<dbReference type="AlphaFoldDB" id="A0ABD3GJ03"/>
<proteinExistence type="predicted"/>
<keyword evidence="3" id="KW-1185">Reference proteome</keyword>